<feature type="domain" description="Phosphatidic acid phosphatase type 2/haloperoxidase" evidence="8">
    <location>
        <begin position="84"/>
        <end position="188"/>
    </location>
</feature>
<feature type="transmembrane region" description="Helical" evidence="7">
    <location>
        <begin position="122"/>
        <end position="139"/>
    </location>
</feature>
<feature type="transmembrane region" description="Helical" evidence="7">
    <location>
        <begin position="173"/>
        <end position="191"/>
    </location>
</feature>
<dbReference type="Gene3D" id="1.20.144.10">
    <property type="entry name" value="Phosphatidic acid phosphatase type 2/haloperoxidase"/>
    <property type="match status" value="2"/>
</dbReference>
<feature type="transmembrane region" description="Helical" evidence="7">
    <location>
        <begin position="52"/>
        <end position="72"/>
    </location>
</feature>
<feature type="transmembrane region" description="Helical" evidence="7">
    <location>
        <begin position="146"/>
        <end position="167"/>
    </location>
</feature>
<dbReference type="SUPFAM" id="SSF48317">
    <property type="entry name" value="Acid phosphatase/Vanadium-dependent haloperoxidase"/>
    <property type="match status" value="1"/>
</dbReference>
<dbReference type="EMBL" id="FOHS01000003">
    <property type="protein sequence ID" value="SET71522.1"/>
    <property type="molecule type" value="Genomic_DNA"/>
</dbReference>
<keyword evidence="3 7" id="KW-0812">Transmembrane</keyword>
<dbReference type="PANTHER" id="PTHR14969">
    <property type="entry name" value="SPHINGOSINE-1-PHOSPHATE PHOSPHOHYDROLASE"/>
    <property type="match status" value="1"/>
</dbReference>
<evidence type="ECO:0000313" key="10">
    <source>
        <dbReference type="Proteomes" id="UP000198697"/>
    </source>
</evidence>
<evidence type="ECO:0000256" key="1">
    <source>
        <dbReference type="ARBA" id="ARBA00004651"/>
    </source>
</evidence>
<gene>
    <name evidence="9" type="ORF">SAMN04487998_2463</name>
</gene>
<keyword evidence="10" id="KW-1185">Reference proteome</keyword>
<dbReference type="Pfam" id="PF01569">
    <property type="entry name" value="PAP2"/>
    <property type="match status" value="1"/>
</dbReference>
<evidence type="ECO:0000256" key="7">
    <source>
        <dbReference type="SAM" id="Phobius"/>
    </source>
</evidence>
<dbReference type="Proteomes" id="UP000198697">
    <property type="component" value="Unassembled WGS sequence"/>
</dbReference>
<dbReference type="GO" id="GO:0005886">
    <property type="term" value="C:plasma membrane"/>
    <property type="evidence" value="ECO:0007669"/>
    <property type="project" value="UniProtKB-SubCell"/>
</dbReference>
<name>A0A1I0GKG0_9BACT</name>
<evidence type="ECO:0000313" key="9">
    <source>
        <dbReference type="EMBL" id="SET71522.1"/>
    </source>
</evidence>
<evidence type="ECO:0000256" key="3">
    <source>
        <dbReference type="ARBA" id="ARBA00022692"/>
    </source>
</evidence>
<reference evidence="10" key="1">
    <citation type="submission" date="2016-10" db="EMBL/GenBank/DDBJ databases">
        <authorList>
            <person name="Varghese N."/>
            <person name="Submissions S."/>
        </authorList>
    </citation>
    <scope>NUCLEOTIDE SEQUENCE [LARGE SCALE GENOMIC DNA]</scope>
    <source>
        <strain evidence="10">DSM 15310</strain>
    </source>
</reference>
<sequence length="197" mass="22210">MVSVFVASAALFFLITRVVFVDQSVQFDNWVFEQFDAGRAAWPALTPVVRSLTFFASLPWLVVAGIGIPVLLHRWGHPREGWEVLLAVAGSALLNQLLKGYFQRPRPSSALFFQPGLSFPSGHAMIGLALYGCLAWILWRHRHHPVWAVLLVLFALFIGGTRVYLHVHYPTDVLAGFAGAVLWLMLLRWAFLMRNEK</sequence>
<evidence type="ECO:0000256" key="4">
    <source>
        <dbReference type="ARBA" id="ARBA00022801"/>
    </source>
</evidence>
<comment type="subcellular location">
    <subcellularLocation>
        <location evidence="1">Cell membrane</location>
        <topology evidence="1">Multi-pass membrane protein</topology>
    </subcellularLocation>
</comment>
<evidence type="ECO:0000256" key="6">
    <source>
        <dbReference type="ARBA" id="ARBA00023136"/>
    </source>
</evidence>
<dbReference type="InterPro" id="IPR036938">
    <property type="entry name" value="PAP2/HPO_sf"/>
</dbReference>
<dbReference type="SMART" id="SM00014">
    <property type="entry name" value="acidPPc"/>
    <property type="match status" value="1"/>
</dbReference>
<protein>
    <submittedName>
        <fullName evidence="9">Undecaprenyl-diphosphatase</fullName>
    </submittedName>
</protein>
<organism evidence="9 10">
    <name type="scientific">Hymenobacter actinosclerus</name>
    <dbReference type="NCBI Taxonomy" id="82805"/>
    <lineage>
        <taxon>Bacteria</taxon>
        <taxon>Pseudomonadati</taxon>
        <taxon>Bacteroidota</taxon>
        <taxon>Cytophagia</taxon>
        <taxon>Cytophagales</taxon>
        <taxon>Hymenobacteraceae</taxon>
        <taxon>Hymenobacter</taxon>
    </lineage>
</organism>
<dbReference type="CDD" id="cd03392">
    <property type="entry name" value="PAP2_like_2"/>
    <property type="match status" value="1"/>
</dbReference>
<keyword evidence="5 7" id="KW-1133">Transmembrane helix</keyword>
<dbReference type="STRING" id="82805.SAMN04487998_2463"/>
<keyword evidence="2" id="KW-1003">Cell membrane</keyword>
<dbReference type="InterPro" id="IPR000326">
    <property type="entry name" value="PAP2/HPO"/>
</dbReference>
<dbReference type="GO" id="GO:0016787">
    <property type="term" value="F:hydrolase activity"/>
    <property type="evidence" value="ECO:0007669"/>
    <property type="project" value="UniProtKB-KW"/>
</dbReference>
<keyword evidence="4" id="KW-0378">Hydrolase</keyword>
<proteinExistence type="predicted"/>
<evidence type="ECO:0000256" key="2">
    <source>
        <dbReference type="ARBA" id="ARBA00022475"/>
    </source>
</evidence>
<feature type="transmembrane region" description="Helical" evidence="7">
    <location>
        <begin position="84"/>
        <end position="102"/>
    </location>
</feature>
<evidence type="ECO:0000259" key="8">
    <source>
        <dbReference type="SMART" id="SM00014"/>
    </source>
</evidence>
<accession>A0A1I0GKG0</accession>
<dbReference type="PANTHER" id="PTHR14969:SF62">
    <property type="entry name" value="DECAPRENYLPHOSPHORYL-5-PHOSPHORIBOSE PHOSPHATASE RV3807C-RELATED"/>
    <property type="match status" value="1"/>
</dbReference>
<dbReference type="AlphaFoldDB" id="A0A1I0GKG0"/>
<keyword evidence="6 7" id="KW-0472">Membrane</keyword>
<evidence type="ECO:0000256" key="5">
    <source>
        <dbReference type="ARBA" id="ARBA00022989"/>
    </source>
</evidence>